<dbReference type="GO" id="GO:0015205">
    <property type="term" value="F:nucleobase transmembrane transporter activity"/>
    <property type="evidence" value="ECO:0007669"/>
    <property type="project" value="TreeGrafter"/>
</dbReference>
<keyword evidence="5 6" id="KW-0472">Membrane</keyword>
<feature type="transmembrane region" description="Helical" evidence="6">
    <location>
        <begin position="372"/>
        <end position="391"/>
    </location>
</feature>
<evidence type="ECO:0000313" key="7">
    <source>
        <dbReference type="EMBL" id="ETW80263.1"/>
    </source>
</evidence>
<dbReference type="InterPro" id="IPR045225">
    <property type="entry name" value="Uracil/uridine/allantoin_perm"/>
</dbReference>
<feature type="transmembrane region" description="Helical" evidence="6">
    <location>
        <begin position="293"/>
        <end position="313"/>
    </location>
</feature>
<protein>
    <submittedName>
        <fullName evidence="7">Nucleobase cation symporter</fullName>
    </submittedName>
</protein>
<sequence length="486" mass="53880">MAVIIIGRAVISIFATLIAWCGLRWHVGFTVQNRFTWGMRGSYIPLVQRVMLNFIWCAIQAWNGGKLVTVMLTAIFPSFATVPNSLPANVPATTSEMIGFFVFWICSVPFLWVPPEKFRRPFQMISIYCGLVMLCMLIWSLSVARGVGPVFHTGTKMSVKWSTSWIMLSTLNSIIGGNAAGMTNGSDFSRYGKSARAYILGTFACLFCTGTLVSFVGLVVTAAAQKIYGKVYWNPPDLLMRMMESGDGSSKARAGVFFLALGFALTSGFENICGNAVAGGIDLSGMFPRYINIRRGAFITFLAIWIVQPWQLINRAATFLTVVSSFSVFLAPIMGLMCADYFLLRRQRIMLSDLYEPYGSYHFWHGVNWRAIVAWLVGWAPTIGGLIATVKPLPNASRALFELYYLSFFYGFFSSFVVFYVVTVTFPVAGMGDIDNVDTFGTFTPDECKRLGIAAPESPAESGTTDRSLEKTEMDEKAVVVDLEYR</sequence>
<evidence type="ECO:0000256" key="3">
    <source>
        <dbReference type="ARBA" id="ARBA00022692"/>
    </source>
</evidence>
<feature type="transmembrane region" description="Helical" evidence="6">
    <location>
        <begin position="6"/>
        <end position="29"/>
    </location>
</feature>
<dbReference type="AlphaFoldDB" id="W4K365"/>
<keyword evidence="8" id="KW-1185">Reference proteome</keyword>
<dbReference type="PANTHER" id="PTHR30618:SF4">
    <property type="entry name" value="ALLANTOIN PERMEASE"/>
    <property type="match status" value="1"/>
</dbReference>
<organism evidence="7 8">
    <name type="scientific">Heterobasidion irregulare (strain TC 32-1)</name>
    <dbReference type="NCBI Taxonomy" id="747525"/>
    <lineage>
        <taxon>Eukaryota</taxon>
        <taxon>Fungi</taxon>
        <taxon>Dikarya</taxon>
        <taxon>Basidiomycota</taxon>
        <taxon>Agaricomycotina</taxon>
        <taxon>Agaricomycetes</taxon>
        <taxon>Russulales</taxon>
        <taxon>Bondarzewiaceae</taxon>
        <taxon>Heterobasidion</taxon>
        <taxon>Heterobasidion annosum species complex</taxon>
    </lineage>
</organism>
<dbReference type="PANTHER" id="PTHR30618">
    <property type="entry name" value="NCS1 FAMILY PURINE/PYRIMIDINE TRANSPORTER"/>
    <property type="match status" value="1"/>
</dbReference>
<dbReference type="Pfam" id="PF02133">
    <property type="entry name" value="Transp_cyt_pur"/>
    <property type="match status" value="1"/>
</dbReference>
<keyword evidence="4 6" id="KW-1133">Transmembrane helix</keyword>
<evidence type="ECO:0000256" key="2">
    <source>
        <dbReference type="ARBA" id="ARBA00008974"/>
    </source>
</evidence>
<dbReference type="eggNOG" id="KOG2466">
    <property type="taxonomic scope" value="Eukaryota"/>
</dbReference>
<dbReference type="KEGG" id="hir:HETIRDRAFT_173649"/>
<evidence type="ECO:0000256" key="1">
    <source>
        <dbReference type="ARBA" id="ARBA00004141"/>
    </source>
</evidence>
<accession>W4K365</accession>
<dbReference type="HOGENOM" id="CLU_021555_5_1_1"/>
<keyword evidence="3 6" id="KW-0812">Transmembrane</keyword>
<reference evidence="7 8" key="1">
    <citation type="journal article" date="2012" name="New Phytol.">
        <title>Insight into trade-off between wood decay and parasitism from the genome of a fungal forest pathogen.</title>
        <authorList>
            <person name="Olson A."/>
            <person name="Aerts A."/>
            <person name="Asiegbu F."/>
            <person name="Belbahri L."/>
            <person name="Bouzid O."/>
            <person name="Broberg A."/>
            <person name="Canback B."/>
            <person name="Coutinho P.M."/>
            <person name="Cullen D."/>
            <person name="Dalman K."/>
            <person name="Deflorio G."/>
            <person name="van Diepen L.T."/>
            <person name="Dunand C."/>
            <person name="Duplessis S."/>
            <person name="Durling M."/>
            <person name="Gonthier P."/>
            <person name="Grimwood J."/>
            <person name="Fossdal C.G."/>
            <person name="Hansson D."/>
            <person name="Henrissat B."/>
            <person name="Hietala A."/>
            <person name="Himmelstrand K."/>
            <person name="Hoffmeister D."/>
            <person name="Hogberg N."/>
            <person name="James T.Y."/>
            <person name="Karlsson M."/>
            <person name="Kohler A."/>
            <person name="Kues U."/>
            <person name="Lee Y.H."/>
            <person name="Lin Y.C."/>
            <person name="Lind M."/>
            <person name="Lindquist E."/>
            <person name="Lombard V."/>
            <person name="Lucas S."/>
            <person name="Lunden K."/>
            <person name="Morin E."/>
            <person name="Murat C."/>
            <person name="Park J."/>
            <person name="Raffaello T."/>
            <person name="Rouze P."/>
            <person name="Salamov A."/>
            <person name="Schmutz J."/>
            <person name="Solheim H."/>
            <person name="Stahlberg J."/>
            <person name="Velez H."/>
            <person name="de Vries R.P."/>
            <person name="Wiebenga A."/>
            <person name="Woodward S."/>
            <person name="Yakovlev I."/>
            <person name="Garbelotto M."/>
            <person name="Martin F."/>
            <person name="Grigoriev I.V."/>
            <person name="Stenlid J."/>
        </authorList>
    </citation>
    <scope>NUCLEOTIDE SEQUENCE [LARGE SCALE GENOMIC DNA]</scope>
    <source>
        <strain evidence="7 8">TC 32-1</strain>
    </source>
</reference>
<feature type="transmembrane region" description="Helical" evidence="6">
    <location>
        <begin position="97"/>
        <end position="113"/>
    </location>
</feature>
<dbReference type="Proteomes" id="UP000030671">
    <property type="component" value="Unassembled WGS sequence"/>
</dbReference>
<feature type="transmembrane region" description="Helical" evidence="6">
    <location>
        <begin position="319"/>
        <end position="344"/>
    </location>
</feature>
<dbReference type="OrthoDB" id="2018619at2759"/>
<dbReference type="EMBL" id="KI925459">
    <property type="protein sequence ID" value="ETW80263.1"/>
    <property type="molecule type" value="Genomic_DNA"/>
</dbReference>
<evidence type="ECO:0000256" key="4">
    <source>
        <dbReference type="ARBA" id="ARBA00022989"/>
    </source>
</evidence>
<gene>
    <name evidence="7" type="ORF">HETIRDRAFT_173649</name>
</gene>
<feature type="transmembrane region" description="Helical" evidence="6">
    <location>
        <begin position="252"/>
        <end position="272"/>
    </location>
</feature>
<evidence type="ECO:0000313" key="8">
    <source>
        <dbReference type="Proteomes" id="UP000030671"/>
    </source>
</evidence>
<feature type="transmembrane region" description="Helical" evidence="6">
    <location>
        <begin position="403"/>
        <end position="422"/>
    </location>
</feature>
<name>W4K365_HETIT</name>
<proteinExistence type="inferred from homology"/>
<feature type="transmembrane region" description="Helical" evidence="6">
    <location>
        <begin position="197"/>
        <end position="224"/>
    </location>
</feature>
<dbReference type="InParanoid" id="W4K365"/>
<dbReference type="Gene3D" id="1.10.4160.10">
    <property type="entry name" value="Hydantoin permease"/>
    <property type="match status" value="1"/>
</dbReference>
<dbReference type="InterPro" id="IPR001248">
    <property type="entry name" value="Pur-cyt_permease"/>
</dbReference>
<feature type="transmembrane region" description="Helical" evidence="6">
    <location>
        <begin position="164"/>
        <end position="185"/>
    </location>
</feature>
<dbReference type="GeneID" id="20668460"/>
<feature type="transmembrane region" description="Helical" evidence="6">
    <location>
        <begin position="50"/>
        <end position="77"/>
    </location>
</feature>
<evidence type="ECO:0000256" key="5">
    <source>
        <dbReference type="ARBA" id="ARBA00023136"/>
    </source>
</evidence>
<dbReference type="GO" id="GO:0005886">
    <property type="term" value="C:plasma membrane"/>
    <property type="evidence" value="ECO:0007669"/>
    <property type="project" value="TreeGrafter"/>
</dbReference>
<dbReference type="RefSeq" id="XP_009547037.1">
    <property type="nucleotide sequence ID" value="XM_009548742.1"/>
</dbReference>
<comment type="similarity">
    <text evidence="2">Belongs to the purine-cytosine permease (2.A.39) family.</text>
</comment>
<evidence type="ECO:0000256" key="6">
    <source>
        <dbReference type="SAM" id="Phobius"/>
    </source>
</evidence>
<comment type="subcellular location">
    <subcellularLocation>
        <location evidence="1">Membrane</location>
        <topology evidence="1">Multi-pass membrane protein</topology>
    </subcellularLocation>
</comment>
<feature type="transmembrane region" description="Helical" evidence="6">
    <location>
        <begin position="125"/>
        <end position="144"/>
    </location>
</feature>